<feature type="non-terminal residue" evidence="2">
    <location>
        <position position="1"/>
    </location>
</feature>
<feature type="domain" description="DUF7745" evidence="1">
    <location>
        <begin position="103"/>
        <end position="177"/>
    </location>
</feature>
<name>A0A371EJK4_MUCPR</name>
<evidence type="ECO:0000313" key="2">
    <source>
        <dbReference type="EMBL" id="RDX66211.1"/>
    </source>
</evidence>
<dbReference type="Pfam" id="PF24924">
    <property type="entry name" value="DUF7745"/>
    <property type="match status" value="1"/>
</dbReference>
<dbReference type="InterPro" id="IPR056647">
    <property type="entry name" value="DUF7745"/>
</dbReference>
<reference evidence="2" key="1">
    <citation type="submission" date="2018-05" db="EMBL/GenBank/DDBJ databases">
        <title>Draft genome of Mucuna pruriens seed.</title>
        <authorList>
            <person name="Nnadi N.E."/>
            <person name="Vos R."/>
            <person name="Hasami M.H."/>
            <person name="Devisetty U.K."/>
            <person name="Aguiy J.C."/>
        </authorList>
    </citation>
    <scope>NUCLEOTIDE SEQUENCE [LARGE SCALE GENOMIC DNA]</scope>
    <source>
        <strain evidence="2">JCA_2017</strain>
    </source>
</reference>
<dbReference type="Proteomes" id="UP000257109">
    <property type="component" value="Unassembled WGS sequence"/>
</dbReference>
<protein>
    <recommendedName>
        <fullName evidence="1">DUF7745 domain-containing protein</fullName>
    </recommendedName>
</protein>
<keyword evidence="3" id="KW-1185">Reference proteome</keyword>
<gene>
    <name evidence="2" type="ORF">CR513_55045</name>
</gene>
<dbReference type="EMBL" id="QJKJ01013544">
    <property type="protein sequence ID" value="RDX66211.1"/>
    <property type="molecule type" value="Genomic_DNA"/>
</dbReference>
<comment type="caution">
    <text evidence="2">The sequence shown here is derived from an EMBL/GenBank/DDBJ whole genome shotgun (WGS) entry which is preliminary data.</text>
</comment>
<proteinExistence type="predicted"/>
<sequence>MESMKDYFGLKRYGIRFGTLPRVVSALTEMLSLSAGSAYSPATPHCCLLLHREVMPFRFVSFLKLKDQLLKEQVREILDKWTQRIDVEHESCVLFRSRYLTANPFGTRCDNLLSILEVEAQPTALSVLTQYYDPSLRCFTFKDFKLTPTLEVEEYECLLGLPLAKTSYYFYRGHYPSWAFSGQKKNRNGLEGLQRIDLEERLHQILRKED</sequence>
<dbReference type="PANTHER" id="PTHR48201:SF12">
    <property type="entry name" value="AMINOTRANSFERASE-LIKE PLANT MOBILE DOMAIN-CONTAINING PROTEIN"/>
    <property type="match status" value="1"/>
</dbReference>
<evidence type="ECO:0000259" key="1">
    <source>
        <dbReference type="Pfam" id="PF24924"/>
    </source>
</evidence>
<accession>A0A371EJK4</accession>
<evidence type="ECO:0000313" key="3">
    <source>
        <dbReference type="Proteomes" id="UP000257109"/>
    </source>
</evidence>
<dbReference type="PANTHER" id="PTHR48201">
    <property type="entry name" value="PROTEIN, PUTATIVE-RELATED"/>
    <property type="match status" value="1"/>
</dbReference>
<organism evidence="2 3">
    <name type="scientific">Mucuna pruriens</name>
    <name type="common">Velvet bean</name>
    <name type="synonym">Dolichos pruriens</name>
    <dbReference type="NCBI Taxonomy" id="157652"/>
    <lineage>
        <taxon>Eukaryota</taxon>
        <taxon>Viridiplantae</taxon>
        <taxon>Streptophyta</taxon>
        <taxon>Embryophyta</taxon>
        <taxon>Tracheophyta</taxon>
        <taxon>Spermatophyta</taxon>
        <taxon>Magnoliopsida</taxon>
        <taxon>eudicotyledons</taxon>
        <taxon>Gunneridae</taxon>
        <taxon>Pentapetalae</taxon>
        <taxon>rosids</taxon>
        <taxon>fabids</taxon>
        <taxon>Fabales</taxon>
        <taxon>Fabaceae</taxon>
        <taxon>Papilionoideae</taxon>
        <taxon>50 kb inversion clade</taxon>
        <taxon>NPAAA clade</taxon>
        <taxon>indigoferoid/millettioid clade</taxon>
        <taxon>Phaseoleae</taxon>
        <taxon>Mucuna</taxon>
    </lineage>
</organism>
<dbReference type="AlphaFoldDB" id="A0A371EJK4"/>